<dbReference type="CDD" id="cd18186">
    <property type="entry name" value="BTB_POZ_ZBTB_KLHL-like"/>
    <property type="match status" value="1"/>
</dbReference>
<protein>
    <recommendedName>
        <fullName evidence="1">BTB domain-containing protein</fullName>
    </recommendedName>
</protein>
<comment type="caution">
    <text evidence="2">The sequence shown here is derived from an EMBL/GenBank/DDBJ whole genome shotgun (WGS) entry which is preliminary data.</text>
</comment>
<proteinExistence type="predicted"/>
<dbReference type="InterPro" id="IPR000210">
    <property type="entry name" value="BTB/POZ_dom"/>
</dbReference>
<accession>A0A1Y1ZMD0</accession>
<evidence type="ECO:0000313" key="3">
    <source>
        <dbReference type="Proteomes" id="UP000193144"/>
    </source>
</evidence>
<dbReference type="AlphaFoldDB" id="A0A1Y1ZMD0"/>
<keyword evidence="3" id="KW-1185">Reference proteome</keyword>
<gene>
    <name evidence="2" type="ORF">BCR34DRAFT_624859</name>
</gene>
<feature type="domain" description="BTB" evidence="1">
    <location>
        <begin position="8"/>
        <end position="83"/>
    </location>
</feature>
<dbReference type="STRING" id="1231657.A0A1Y1ZMD0"/>
<dbReference type="OrthoDB" id="5275938at2759"/>
<dbReference type="Proteomes" id="UP000193144">
    <property type="component" value="Unassembled WGS sequence"/>
</dbReference>
<sequence length="310" mass="34768">MLHFPESGDVILVVGPDKRRLQVDSVFLKKASKYFAAMLGPNFSEGQNLGVGEPKEVSMPEDSSDALEIICNNVHLRLDAVPDHLNPIQVFDIATAADKFGCVVSLEHATALWLNPKDLTDILDLRHPMAAAYILDNAQAFSEITLRMMFCHKDSYLPLADESKDLVEFVPSKVFYLLAEERSQKYVDLQDIIFCGIARGGDSYPKCTCAYTSTHTSAYARLIKDRKLSPSRAREITISEIIEKLVVMEDPVPPKGWTECDYWWHGGSSRRSSLEYGLKELRKKPGLCIDCIRPSTSGAKATCRIEHQKR</sequence>
<organism evidence="2 3">
    <name type="scientific">Clohesyomyces aquaticus</name>
    <dbReference type="NCBI Taxonomy" id="1231657"/>
    <lineage>
        <taxon>Eukaryota</taxon>
        <taxon>Fungi</taxon>
        <taxon>Dikarya</taxon>
        <taxon>Ascomycota</taxon>
        <taxon>Pezizomycotina</taxon>
        <taxon>Dothideomycetes</taxon>
        <taxon>Pleosporomycetidae</taxon>
        <taxon>Pleosporales</taxon>
        <taxon>Lindgomycetaceae</taxon>
        <taxon>Clohesyomyces</taxon>
    </lineage>
</organism>
<dbReference type="SUPFAM" id="SSF54695">
    <property type="entry name" value="POZ domain"/>
    <property type="match status" value="1"/>
</dbReference>
<dbReference type="PROSITE" id="PS50097">
    <property type="entry name" value="BTB"/>
    <property type="match status" value="1"/>
</dbReference>
<dbReference type="InterPro" id="IPR011333">
    <property type="entry name" value="SKP1/BTB/POZ_sf"/>
</dbReference>
<name>A0A1Y1ZMD0_9PLEO</name>
<dbReference type="Gene3D" id="3.30.710.10">
    <property type="entry name" value="Potassium Channel Kv1.1, Chain A"/>
    <property type="match status" value="1"/>
</dbReference>
<evidence type="ECO:0000259" key="1">
    <source>
        <dbReference type="PROSITE" id="PS50097"/>
    </source>
</evidence>
<reference evidence="2 3" key="1">
    <citation type="submission" date="2016-07" db="EMBL/GenBank/DDBJ databases">
        <title>Pervasive Adenine N6-methylation of Active Genes in Fungi.</title>
        <authorList>
            <consortium name="DOE Joint Genome Institute"/>
            <person name="Mondo S.J."/>
            <person name="Dannebaum R.O."/>
            <person name="Kuo R.C."/>
            <person name="Labutti K."/>
            <person name="Haridas S."/>
            <person name="Kuo A."/>
            <person name="Salamov A."/>
            <person name="Ahrendt S.R."/>
            <person name="Lipzen A."/>
            <person name="Sullivan W."/>
            <person name="Andreopoulos W.B."/>
            <person name="Clum A."/>
            <person name="Lindquist E."/>
            <person name="Daum C."/>
            <person name="Ramamoorthy G.K."/>
            <person name="Gryganskyi A."/>
            <person name="Culley D."/>
            <person name="Magnuson J.K."/>
            <person name="James T.Y."/>
            <person name="O'Malley M.A."/>
            <person name="Stajich J.E."/>
            <person name="Spatafora J.W."/>
            <person name="Visel A."/>
            <person name="Grigoriev I.V."/>
        </authorList>
    </citation>
    <scope>NUCLEOTIDE SEQUENCE [LARGE SCALE GENOMIC DNA]</scope>
    <source>
        <strain evidence="2 3">CBS 115471</strain>
    </source>
</reference>
<dbReference type="EMBL" id="MCFA01000062">
    <property type="protein sequence ID" value="ORY11344.1"/>
    <property type="molecule type" value="Genomic_DNA"/>
</dbReference>
<evidence type="ECO:0000313" key="2">
    <source>
        <dbReference type="EMBL" id="ORY11344.1"/>
    </source>
</evidence>